<protein>
    <submittedName>
        <fullName evidence="2">Uncharacterized protein</fullName>
    </submittedName>
</protein>
<dbReference type="EMBL" id="QGAC01000018">
    <property type="protein sequence ID" value="TKJ86720.1"/>
    <property type="molecule type" value="Genomic_DNA"/>
</dbReference>
<dbReference type="KEGG" id="epe:CI789_23690"/>
<evidence type="ECO:0000313" key="2">
    <source>
        <dbReference type="EMBL" id="TKJ86720.1"/>
    </source>
</evidence>
<dbReference type="GeneID" id="67478919"/>
<keyword evidence="4" id="KW-1185">Reference proteome</keyword>
<reference evidence="2 3" key="1">
    <citation type="journal article" date="2019" name="Sci. Rep.">
        <title>Differences in resource use lead to coexistence of seed-transmitted microbial populations.</title>
        <authorList>
            <person name="Torres-Cortes G."/>
            <person name="Garcia B.J."/>
            <person name="Compant S."/>
            <person name="Rezki S."/>
            <person name="Jones P."/>
            <person name="Preveaux A."/>
            <person name="Briand M."/>
            <person name="Roulet A."/>
            <person name="Bouchez O."/>
            <person name="Jacobson D."/>
            <person name="Barret M."/>
        </authorList>
    </citation>
    <scope>NUCLEOTIDE SEQUENCE [LARGE SCALE GENOMIC DNA]</scope>
    <source>
        <strain evidence="2 3">CFBP13511</strain>
    </source>
</reference>
<dbReference type="AlphaFoldDB" id="A0A354ACA1"/>
<proteinExistence type="predicted"/>
<evidence type="ECO:0000313" key="1">
    <source>
        <dbReference type="EMBL" id="MBD8108173.1"/>
    </source>
</evidence>
<dbReference type="STRING" id="1219360.GCA_001571305_04090"/>
<name>A0A354ACA1_9GAMM</name>
<evidence type="ECO:0000313" key="4">
    <source>
        <dbReference type="Proteomes" id="UP000661012"/>
    </source>
</evidence>
<comment type="caution">
    <text evidence="2">The sequence shown here is derived from an EMBL/GenBank/DDBJ whole genome shotgun (WGS) entry which is preliminary data.</text>
</comment>
<dbReference type="RefSeq" id="WP_118666194.1">
    <property type="nucleotide sequence ID" value="NZ_CP022727.1"/>
</dbReference>
<organism evidence="2 3">
    <name type="scientific">Erwinia persicina</name>
    <dbReference type="NCBI Taxonomy" id="55211"/>
    <lineage>
        <taxon>Bacteria</taxon>
        <taxon>Pseudomonadati</taxon>
        <taxon>Pseudomonadota</taxon>
        <taxon>Gammaproteobacteria</taxon>
        <taxon>Enterobacterales</taxon>
        <taxon>Erwiniaceae</taxon>
        <taxon>Erwinia</taxon>
    </lineage>
</organism>
<dbReference type="OrthoDB" id="6540387at2"/>
<sequence length="77" mass="8434">MFRLLKNLFSSPENLLNVLSSEDMEEARQEKEAILIDEDGNASVNTDSPEMKASFARHVAALRDAGGRDIDDSHAGS</sequence>
<dbReference type="Proteomes" id="UP000661012">
    <property type="component" value="Unassembled WGS sequence"/>
</dbReference>
<dbReference type="EMBL" id="JACYNN010000015">
    <property type="protein sequence ID" value="MBD8108173.1"/>
    <property type="molecule type" value="Genomic_DNA"/>
</dbReference>
<gene>
    <name evidence="2" type="ORF">EpCFBP13511_17930</name>
    <name evidence="1" type="ORF">IFT93_17425</name>
</gene>
<evidence type="ECO:0000313" key="3">
    <source>
        <dbReference type="Proteomes" id="UP000306393"/>
    </source>
</evidence>
<accession>A0A354ACA1</accession>
<reference evidence="1 4" key="2">
    <citation type="journal article" date="2020" name="FEMS Microbiol. Ecol.">
        <title>Temporal dynamics of bacterial communities during seed development and maturation.</title>
        <authorList>
            <person name="Chesneau G."/>
            <person name="Torres-Cortes G."/>
            <person name="Briand M."/>
            <person name="Darrasse A."/>
            <person name="Preveaux A."/>
            <person name="Marais C."/>
            <person name="Jacques M.A."/>
            <person name="Shade A."/>
            <person name="Barret M."/>
        </authorList>
    </citation>
    <scope>NUCLEOTIDE SEQUENCE [LARGE SCALE GENOMIC DNA]</scope>
    <source>
        <strain evidence="1 4">CFBP13732</strain>
    </source>
</reference>
<dbReference type="Proteomes" id="UP000306393">
    <property type="component" value="Unassembled WGS sequence"/>
</dbReference>